<dbReference type="InterPro" id="IPR051862">
    <property type="entry name" value="GT-like_domain_containing_1"/>
</dbReference>
<dbReference type="InterPro" id="IPR027417">
    <property type="entry name" value="P-loop_NTPase"/>
</dbReference>
<gene>
    <name evidence="8" type="ORF">LCGC14_1065310</name>
</gene>
<name>A0A0F9MJV2_9ZZZZ</name>
<keyword evidence="2" id="KW-0328">Glycosyltransferase</keyword>
<evidence type="ECO:0000256" key="6">
    <source>
        <dbReference type="ARBA" id="ARBA00048439"/>
    </source>
</evidence>
<dbReference type="SUPFAM" id="SSF52540">
    <property type="entry name" value="P-loop containing nucleoside triphosphate hydrolases"/>
    <property type="match status" value="1"/>
</dbReference>
<evidence type="ECO:0000256" key="5">
    <source>
        <dbReference type="ARBA" id="ARBA00044539"/>
    </source>
</evidence>
<dbReference type="EMBL" id="LAZR01004551">
    <property type="protein sequence ID" value="KKN07600.1"/>
    <property type="molecule type" value="Genomic_DNA"/>
</dbReference>
<dbReference type="Gene3D" id="3.40.50.300">
    <property type="entry name" value="P-loop containing nucleotide triphosphate hydrolases"/>
    <property type="match status" value="1"/>
</dbReference>
<dbReference type="Pfam" id="PF12038">
    <property type="entry name" value="QTMAN_N"/>
    <property type="match status" value="1"/>
</dbReference>
<comment type="catalytic activity">
    <reaction evidence="6">
        <text>queuosine(34) in tRNA(Asp) + GDP-alpha-D-mannose = O-4''-alpha-D-mannosylqueuosine(34) in tRNA(Asp) + GDP + H(+)</text>
        <dbReference type="Rhea" id="RHEA:12885"/>
        <dbReference type="Rhea" id="RHEA-COMP:18572"/>
        <dbReference type="Rhea" id="RHEA-COMP:18581"/>
        <dbReference type="ChEBI" id="CHEBI:15378"/>
        <dbReference type="ChEBI" id="CHEBI:57527"/>
        <dbReference type="ChEBI" id="CHEBI:58189"/>
        <dbReference type="ChEBI" id="CHEBI:194431"/>
        <dbReference type="ChEBI" id="CHEBI:194442"/>
        <dbReference type="EC" id="2.4.1.110"/>
    </reaction>
    <physiologicalReaction direction="left-to-right" evidence="6">
        <dbReference type="Rhea" id="RHEA:12886"/>
    </physiologicalReaction>
</comment>
<dbReference type="InterPro" id="IPR022701">
    <property type="entry name" value="QTMAN_N"/>
</dbReference>
<evidence type="ECO:0000256" key="2">
    <source>
        <dbReference type="ARBA" id="ARBA00022676"/>
    </source>
</evidence>
<comment type="caution">
    <text evidence="8">The sequence shown here is derived from an EMBL/GenBank/DDBJ whole genome shotgun (WGS) entry which is preliminary data.</text>
</comment>
<keyword evidence="3" id="KW-0808">Transferase</keyword>
<reference evidence="8" key="1">
    <citation type="journal article" date="2015" name="Nature">
        <title>Complex archaea that bridge the gap between prokaryotes and eukaryotes.</title>
        <authorList>
            <person name="Spang A."/>
            <person name="Saw J.H."/>
            <person name="Jorgensen S.L."/>
            <person name="Zaremba-Niedzwiedzka K."/>
            <person name="Martijn J."/>
            <person name="Lind A.E."/>
            <person name="van Eijk R."/>
            <person name="Schleper C."/>
            <person name="Guy L."/>
            <person name="Ettema T.J."/>
        </authorList>
    </citation>
    <scope>NUCLEOTIDE SEQUENCE</scope>
</reference>
<feature type="domain" description="tRNA-queuosine alpha-mannosyltransferase N-terminal" evidence="7">
    <location>
        <begin position="321"/>
        <end position="488"/>
    </location>
</feature>
<organism evidence="8">
    <name type="scientific">marine sediment metagenome</name>
    <dbReference type="NCBI Taxonomy" id="412755"/>
    <lineage>
        <taxon>unclassified sequences</taxon>
        <taxon>metagenomes</taxon>
        <taxon>ecological metagenomes</taxon>
    </lineage>
</organism>
<dbReference type="GO" id="GO:0016438">
    <property type="term" value="F:tRNA-queuosine(34) beta-mannosyltransferase activity"/>
    <property type="evidence" value="ECO:0007669"/>
    <property type="project" value="UniProtKB-EC"/>
</dbReference>
<comment type="similarity">
    <text evidence="1">Belongs to the glycosyltransferase group 1 family. Glycosyltransferase 4 subfamily.</text>
</comment>
<evidence type="ECO:0000313" key="8">
    <source>
        <dbReference type="EMBL" id="KKN07600.1"/>
    </source>
</evidence>
<dbReference type="EC" id="2.4.1.110" evidence="4"/>
<evidence type="ECO:0000256" key="3">
    <source>
        <dbReference type="ARBA" id="ARBA00022679"/>
    </source>
</evidence>
<dbReference type="AlphaFoldDB" id="A0A0F9MJV2"/>
<evidence type="ECO:0000259" key="7">
    <source>
        <dbReference type="Pfam" id="PF12038"/>
    </source>
</evidence>
<proteinExistence type="inferred from homology"/>
<accession>A0A0F9MJV2</accession>
<dbReference type="PANTHER" id="PTHR13615">
    <property type="entry name" value="GLYCOSYLTRANSFERASE-LIKE 1"/>
    <property type="match status" value="1"/>
</dbReference>
<evidence type="ECO:0000256" key="1">
    <source>
        <dbReference type="ARBA" id="ARBA00009481"/>
    </source>
</evidence>
<evidence type="ECO:0000256" key="4">
    <source>
        <dbReference type="ARBA" id="ARBA00044517"/>
    </source>
</evidence>
<feature type="non-terminal residue" evidence="8">
    <location>
        <position position="525"/>
    </location>
</feature>
<dbReference type="PANTHER" id="PTHR13615:SF3">
    <property type="entry name" value="GLYCOSYLTRANSFERASE-LIKE DOMAIN-CONTAINING PROTEIN 1"/>
    <property type="match status" value="1"/>
</dbReference>
<protein>
    <recommendedName>
        <fullName evidence="5">tRNA-queuosine alpha-mannosyltransferase</fullName>
        <ecNumber evidence="4">2.4.1.110</ecNumber>
    </recommendedName>
</protein>
<sequence>MPDREITATIDDLIEEEGLPSHYAATVEQTILPMIEHIVSLRRAKNRTVVVGINGAQGTGKSTLALFLRALLCDHWRCPTASFSLDDLYLTRAERRALAEQVHPLFVTRGVPGTHDVKLGRRVIDQLRTAGPGDQTRIPAFDKSCDDRVPLAEWPVFDGRAEVILLEGWCVGALPEGDEALAEPLNTLEAEEDPSGTWRRYVNQCLKDTYHEFFGELDSLIMLEAPSMSRVLEWRTLQEHKLAEKTDRARNSALNEKAFGGAAQAVRIMNDQAVIRFIMHYERVTRSCLQHLPSRADVLIEVAGDHSLSRPHFRAQPQKPRVLLLSAYDAGSHRNWREQLVLSQPEFEWHVLSLSPRFFRWRIRGNALTWLNEPLLKEHWDLLLVTSMVDLASIRGFHPNLAHTPALLYMHENQFAYPASDEQHNSVDPQMVNLYSAIAAEGVLFNSDWNRRSFFDGVEKLFQRLPDGIPEGALELIAAKSRVLPVPVDDRVFRQEAERENPEAAERLWGNGPEFRSGLSPLRIV</sequence>